<evidence type="ECO:0000313" key="1">
    <source>
        <dbReference type="EMBL" id="RNA30650.1"/>
    </source>
</evidence>
<accession>A0A3M7S4Y1</accession>
<sequence>MNKKRSKTTGVVVSLNLYMAEPDILNPKVAVRQAANELSIGGGQGMVKCSCNGQCMTNRCGCKKSQLLCYSRCNGASQEQINFFQLPFFNQLINKFTPLKTKIQGLLLFEITSYHRSF</sequence>
<gene>
    <name evidence="1" type="ORF">BpHYR1_011492</name>
</gene>
<dbReference type="AlphaFoldDB" id="A0A3M7S4Y1"/>
<protein>
    <submittedName>
        <fullName evidence="1">KRAB-A domain-containing</fullName>
    </submittedName>
</protein>
<dbReference type="EMBL" id="REGN01002062">
    <property type="protein sequence ID" value="RNA30650.1"/>
    <property type="molecule type" value="Genomic_DNA"/>
</dbReference>
<name>A0A3M7S4Y1_BRAPC</name>
<keyword evidence="2" id="KW-1185">Reference proteome</keyword>
<comment type="caution">
    <text evidence="1">The sequence shown here is derived from an EMBL/GenBank/DDBJ whole genome shotgun (WGS) entry which is preliminary data.</text>
</comment>
<organism evidence="1 2">
    <name type="scientific">Brachionus plicatilis</name>
    <name type="common">Marine rotifer</name>
    <name type="synonym">Brachionus muelleri</name>
    <dbReference type="NCBI Taxonomy" id="10195"/>
    <lineage>
        <taxon>Eukaryota</taxon>
        <taxon>Metazoa</taxon>
        <taxon>Spiralia</taxon>
        <taxon>Gnathifera</taxon>
        <taxon>Rotifera</taxon>
        <taxon>Eurotatoria</taxon>
        <taxon>Monogononta</taxon>
        <taxon>Pseudotrocha</taxon>
        <taxon>Ploima</taxon>
        <taxon>Brachionidae</taxon>
        <taxon>Brachionus</taxon>
    </lineage>
</organism>
<reference evidence="1 2" key="1">
    <citation type="journal article" date="2018" name="Sci. Rep.">
        <title>Genomic signatures of local adaptation to the degree of environmental predictability in rotifers.</title>
        <authorList>
            <person name="Franch-Gras L."/>
            <person name="Hahn C."/>
            <person name="Garcia-Roger E.M."/>
            <person name="Carmona M.J."/>
            <person name="Serra M."/>
            <person name="Gomez A."/>
        </authorList>
    </citation>
    <scope>NUCLEOTIDE SEQUENCE [LARGE SCALE GENOMIC DNA]</scope>
    <source>
        <strain evidence="1">HYR1</strain>
    </source>
</reference>
<evidence type="ECO:0000313" key="2">
    <source>
        <dbReference type="Proteomes" id="UP000276133"/>
    </source>
</evidence>
<dbReference type="Proteomes" id="UP000276133">
    <property type="component" value="Unassembled WGS sequence"/>
</dbReference>
<proteinExistence type="predicted"/>
<dbReference type="OrthoDB" id="2499658at2759"/>